<accession>A0ACB9Z5E8</accession>
<sequence length="289" mass="32936">MSTPLETFELFGQLPYELRRLVWDYSLDNFPARLFQISRTNRLPCWAHPVSPPTVQACHESRAAAVSYHAACGRRGGSWRDVDVRALSATGWFHPEKDVLYFKTWQVPVPPGGGSSSNPEHVLARLGSEYRNYQLSSVRNVAFHHRVLSNTRNTTQILQQFYCLLPSVETVYWLVPQRFSEVGDMMAQKGANYNGGDGRLPASLVEIPDSYARLSYVEQRSSNGRFPMHTTWWMVREQLAKEMRAMAESGRIPREPEVLGVFLVMPESPGKHGTFREYDQARNDLEGGR</sequence>
<gene>
    <name evidence="1" type="ORF">F4820DRAFT_240454</name>
</gene>
<protein>
    <submittedName>
        <fullName evidence="1">Uncharacterized protein</fullName>
    </submittedName>
</protein>
<evidence type="ECO:0000313" key="1">
    <source>
        <dbReference type="EMBL" id="KAI4866718.1"/>
    </source>
</evidence>
<keyword evidence="2" id="KW-1185">Reference proteome</keyword>
<reference evidence="1 2" key="1">
    <citation type="journal article" date="2022" name="New Phytol.">
        <title>Ecological generalism drives hyperdiversity of secondary metabolite gene clusters in xylarialean endophytes.</title>
        <authorList>
            <person name="Franco M.E.E."/>
            <person name="Wisecaver J.H."/>
            <person name="Arnold A.E."/>
            <person name="Ju Y.M."/>
            <person name="Slot J.C."/>
            <person name="Ahrendt S."/>
            <person name="Moore L.P."/>
            <person name="Eastman K.E."/>
            <person name="Scott K."/>
            <person name="Konkel Z."/>
            <person name="Mondo S.J."/>
            <person name="Kuo A."/>
            <person name="Hayes R.D."/>
            <person name="Haridas S."/>
            <person name="Andreopoulos B."/>
            <person name="Riley R."/>
            <person name="LaButti K."/>
            <person name="Pangilinan J."/>
            <person name="Lipzen A."/>
            <person name="Amirebrahimi M."/>
            <person name="Yan J."/>
            <person name="Adam C."/>
            <person name="Keymanesh K."/>
            <person name="Ng V."/>
            <person name="Louie K."/>
            <person name="Northen T."/>
            <person name="Drula E."/>
            <person name="Henrissat B."/>
            <person name="Hsieh H.M."/>
            <person name="Youens-Clark K."/>
            <person name="Lutzoni F."/>
            <person name="Miadlikowska J."/>
            <person name="Eastwood D.C."/>
            <person name="Hamelin R.C."/>
            <person name="Grigoriev I.V."/>
            <person name="U'Ren J.M."/>
        </authorList>
    </citation>
    <scope>NUCLEOTIDE SEQUENCE [LARGE SCALE GENOMIC DNA]</scope>
    <source>
        <strain evidence="1 2">CBS 119005</strain>
    </source>
</reference>
<proteinExistence type="predicted"/>
<dbReference type="Proteomes" id="UP001497700">
    <property type="component" value="Unassembled WGS sequence"/>
</dbReference>
<name>A0ACB9Z5E8_9PEZI</name>
<comment type="caution">
    <text evidence="1">The sequence shown here is derived from an EMBL/GenBank/DDBJ whole genome shotgun (WGS) entry which is preliminary data.</text>
</comment>
<organism evidence="1 2">
    <name type="scientific">Hypoxylon rubiginosum</name>
    <dbReference type="NCBI Taxonomy" id="110542"/>
    <lineage>
        <taxon>Eukaryota</taxon>
        <taxon>Fungi</taxon>
        <taxon>Dikarya</taxon>
        <taxon>Ascomycota</taxon>
        <taxon>Pezizomycotina</taxon>
        <taxon>Sordariomycetes</taxon>
        <taxon>Xylariomycetidae</taxon>
        <taxon>Xylariales</taxon>
        <taxon>Hypoxylaceae</taxon>
        <taxon>Hypoxylon</taxon>
    </lineage>
</organism>
<dbReference type="EMBL" id="MU393455">
    <property type="protein sequence ID" value="KAI4866718.1"/>
    <property type="molecule type" value="Genomic_DNA"/>
</dbReference>
<evidence type="ECO:0000313" key="2">
    <source>
        <dbReference type="Proteomes" id="UP001497700"/>
    </source>
</evidence>